<feature type="compositionally biased region" description="Basic residues" evidence="1">
    <location>
        <begin position="61"/>
        <end position="72"/>
    </location>
</feature>
<evidence type="ECO:0000313" key="4">
    <source>
        <dbReference type="Proteomes" id="UP000663865"/>
    </source>
</evidence>
<dbReference type="InterPro" id="IPR018244">
    <property type="entry name" value="Allrgn_V5/Tpx1_CS"/>
</dbReference>
<sequence length="262" mass="30414">MLRSIDASYHVFYSVHKQEIKYFARDFRQSFRMELVLSKLFTRSSTQTHEKDKKDVGSPSRSHRSDKKVVRHARHRYERPSTLHTEIAIKNVRTHAQNEAVLQNARYTKFLSDTLQLHNYYRARHSAAPLTLSQRLSYIAQKYADYLAATSKFEHSGNTFGNETLGENLYMQWISHGRVPVSAREAVKSWYDEISLYNFKHPYYSEETGHFTQLIWKSTQKMGVGVALSADGREVYVVSNYYPTGNIINPGYFEVNVLPGKS</sequence>
<dbReference type="SUPFAM" id="SSF55797">
    <property type="entry name" value="PR-1-like"/>
    <property type="match status" value="1"/>
</dbReference>
<evidence type="ECO:0000313" key="3">
    <source>
        <dbReference type="EMBL" id="CAF3375412.1"/>
    </source>
</evidence>
<dbReference type="GO" id="GO:0005576">
    <property type="term" value="C:extracellular region"/>
    <property type="evidence" value="ECO:0007669"/>
    <property type="project" value="InterPro"/>
</dbReference>
<organism evidence="3 4">
    <name type="scientific">Rotaria socialis</name>
    <dbReference type="NCBI Taxonomy" id="392032"/>
    <lineage>
        <taxon>Eukaryota</taxon>
        <taxon>Metazoa</taxon>
        <taxon>Spiralia</taxon>
        <taxon>Gnathifera</taxon>
        <taxon>Rotifera</taxon>
        <taxon>Eurotatoria</taxon>
        <taxon>Bdelloidea</taxon>
        <taxon>Philodinida</taxon>
        <taxon>Philodinidae</taxon>
        <taxon>Rotaria</taxon>
    </lineage>
</organism>
<evidence type="ECO:0000256" key="1">
    <source>
        <dbReference type="SAM" id="MobiDB-lite"/>
    </source>
</evidence>
<dbReference type="Proteomes" id="UP000663865">
    <property type="component" value="Unassembled WGS sequence"/>
</dbReference>
<feature type="region of interest" description="Disordered" evidence="1">
    <location>
        <begin position="47"/>
        <end position="72"/>
    </location>
</feature>
<dbReference type="SMART" id="SM00198">
    <property type="entry name" value="SCP"/>
    <property type="match status" value="1"/>
</dbReference>
<gene>
    <name evidence="3" type="ORF">KIK155_LOCUS5791</name>
</gene>
<dbReference type="Pfam" id="PF00188">
    <property type="entry name" value="CAP"/>
    <property type="match status" value="1"/>
</dbReference>
<dbReference type="EMBL" id="CAJNYV010000687">
    <property type="protein sequence ID" value="CAF3375412.1"/>
    <property type="molecule type" value="Genomic_DNA"/>
</dbReference>
<name>A0A817XZZ4_9BILA</name>
<dbReference type="InterPro" id="IPR002413">
    <property type="entry name" value="V5_allergen-like"/>
</dbReference>
<dbReference type="InterPro" id="IPR035940">
    <property type="entry name" value="CAP_sf"/>
</dbReference>
<comment type="caution">
    <text evidence="3">The sequence shown here is derived from an EMBL/GenBank/DDBJ whole genome shotgun (WGS) entry which is preliminary data.</text>
</comment>
<dbReference type="PRINTS" id="PR00837">
    <property type="entry name" value="V5TPXLIKE"/>
</dbReference>
<accession>A0A817XZZ4</accession>
<dbReference type="AlphaFoldDB" id="A0A817XZZ4"/>
<dbReference type="InterPro" id="IPR034113">
    <property type="entry name" value="SCP_GAPR1-like"/>
</dbReference>
<dbReference type="PROSITE" id="PS01009">
    <property type="entry name" value="CRISP_1"/>
    <property type="match status" value="1"/>
</dbReference>
<evidence type="ECO:0000259" key="2">
    <source>
        <dbReference type="SMART" id="SM00198"/>
    </source>
</evidence>
<dbReference type="InterPro" id="IPR014044">
    <property type="entry name" value="CAP_dom"/>
</dbReference>
<dbReference type="PANTHER" id="PTHR10334">
    <property type="entry name" value="CYSTEINE-RICH SECRETORY PROTEIN-RELATED"/>
    <property type="match status" value="1"/>
</dbReference>
<reference evidence="3" key="1">
    <citation type="submission" date="2021-02" db="EMBL/GenBank/DDBJ databases">
        <authorList>
            <person name="Nowell W R."/>
        </authorList>
    </citation>
    <scope>NUCLEOTIDE SEQUENCE</scope>
</reference>
<protein>
    <recommendedName>
        <fullName evidence="2">SCP domain-containing protein</fullName>
    </recommendedName>
</protein>
<proteinExistence type="predicted"/>
<dbReference type="FunFam" id="3.40.33.10:FF:000002">
    <property type="entry name" value="Golgi-associated plant pathogenesis-related protein 1"/>
    <property type="match status" value="1"/>
</dbReference>
<dbReference type="PRINTS" id="PR00838">
    <property type="entry name" value="V5ALLERGEN"/>
</dbReference>
<dbReference type="Gene3D" id="3.40.33.10">
    <property type="entry name" value="CAP"/>
    <property type="match status" value="1"/>
</dbReference>
<dbReference type="InterPro" id="IPR001283">
    <property type="entry name" value="CRISP-related"/>
</dbReference>
<dbReference type="CDD" id="cd05382">
    <property type="entry name" value="CAP_GAPR1-like"/>
    <property type="match status" value="1"/>
</dbReference>
<feature type="domain" description="SCP" evidence="2">
    <location>
        <begin position="109"/>
        <end position="249"/>
    </location>
</feature>